<keyword evidence="3" id="KW-0255">Endonuclease</keyword>
<dbReference type="EMBL" id="JAGETZ010000003">
    <property type="protein sequence ID" value="MBO2009198.1"/>
    <property type="molecule type" value="Genomic_DNA"/>
</dbReference>
<evidence type="ECO:0000313" key="3">
    <source>
        <dbReference type="EMBL" id="MBO2009198.1"/>
    </source>
</evidence>
<dbReference type="RefSeq" id="WP_208174819.1">
    <property type="nucleotide sequence ID" value="NZ_JAGETZ010000003.1"/>
</dbReference>
<evidence type="ECO:0000313" key="4">
    <source>
        <dbReference type="Proteomes" id="UP000664369"/>
    </source>
</evidence>
<dbReference type="InterPro" id="IPR052892">
    <property type="entry name" value="NA-targeting_endonuclease"/>
</dbReference>
<evidence type="ECO:0000256" key="1">
    <source>
        <dbReference type="SAM" id="MobiDB-lite"/>
    </source>
</evidence>
<proteinExistence type="predicted"/>
<dbReference type="Pfam" id="PF01844">
    <property type="entry name" value="HNH"/>
    <property type="match status" value="1"/>
</dbReference>
<dbReference type="InterPro" id="IPR002711">
    <property type="entry name" value="HNH"/>
</dbReference>
<dbReference type="PANTHER" id="PTHR33877">
    <property type="entry name" value="SLL1193 PROTEIN"/>
    <property type="match status" value="1"/>
</dbReference>
<comment type="caution">
    <text evidence="3">The sequence shown here is derived from an EMBL/GenBank/DDBJ whole genome shotgun (WGS) entry which is preliminary data.</text>
</comment>
<accession>A0ABS3QDV8</accession>
<dbReference type="Gene3D" id="1.10.30.50">
    <property type="match status" value="1"/>
</dbReference>
<keyword evidence="3" id="KW-0378">Hydrolase</keyword>
<organism evidence="3 4">
    <name type="scientific">Hymenobacter negativus</name>
    <dbReference type="NCBI Taxonomy" id="2795026"/>
    <lineage>
        <taxon>Bacteria</taxon>
        <taxon>Pseudomonadati</taxon>
        <taxon>Bacteroidota</taxon>
        <taxon>Cytophagia</taxon>
        <taxon>Cytophagales</taxon>
        <taxon>Hymenobacteraceae</taxon>
        <taxon>Hymenobacter</taxon>
    </lineage>
</organism>
<feature type="domain" description="HNH nuclease" evidence="2">
    <location>
        <begin position="75"/>
        <end position="123"/>
    </location>
</feature>
<protein>
    <submittedName>
        <fullName evidence="3">HNH endonuclease</fullName>
    </submittedName>
</protein>
<gene>
    <name evidence="3" type="ORF">J4E00_09045</name>
</gene>
<sequence length="138" mass="15517">MKRIRRLIRKTCPRTGGHWFVGARIPWVKATAAIDNYTPPARHDTERNSPRRVASRSMLPEPTPRLAMDDPERAALYAEVRAVGRCANCGSRRQLTVDHIIPRVLGGGNHRANLQCLCKRCNKAKGLGIWAPEMRRAA</sequence>
<dbReference type="PANTHER" id="PTHR33877:SF2">
    <property type="entry name" value="OS07G0170200 PROTEIN"/>
    <property type="match status" value="1"/>
</dbReference>
<reference evidence="3 4" key="1">
    <citation type="submission" date="2021-03" db="EMBL/GenBank/DDBJ databases">
        <authorList>
            <person name="Kim M.K."/>
        </authorList>
    </citation>
    <scope>NUCLEOTIDE SEQUENCE [LARGE SCALE GENOMIC DNA]</scope>
    <source>
        <strain evidence="3 4">BT442</strain>
    </source>
</reference>
<keyword evidence="3" id="KW-0540">Nuclease</keyword>
<dbReference type="SMART" id="SM00507">
    <property type="entry name" value="HNHc"/>
    <property type="match status" value="1"/>
</dbReference>
<dbReference type="InterPro" id="IPR003615">
    <property type="entry name" value="HNH_nuc"/>
</dbReference>
<dbReference type="CDD" id="cd00085">
    <property type="entry name" value="HNHc"/>
    <property type="match status" value="1"/>
</dbReference>
<keyword evidence="4" id="KW-1185">Reference proteome</keyword>
<dbReference type="Proteomes" id="UP000664369">
    <property type="component" value="Unassembled WGS sequence"/>
</dbReference>
<dbReference type="GO" id="GO:0004519">
    <property type="term" value="F:endonuclease activity"/>
    <property type="evidence" value="ECO:0007669"/>
    <property type="project" value="UniProtKB-KW"/>
</dbReference>
<evidence type="ECO:0000259" key="2">
    <source>
        <dbReference type="SMART" id="SM00507"/>
    </source>
</evidence>
<feature type="region of interest" description="Disordered" evidence="1">
    <location>
        <begin position="38"/>
        <end position="67"/>
    </location>
</feature>
<name>A0ABS3QDV8_9BACT</name>